<protein>
    <recommendedName>
        <fullName evidence="8">Na(+)-translocating NADH-quinone reductase subunit A</fullName>
        <shortName evidence="8">Na(+)-NQR subunit A</shortName>
        <shortName evidence="8">Na(+)-translocating NQR subunit A</shortName>
        <ecNumber evidence="8">7.2.1.1</ecNumber>
    </recommendedName>
    <alternativeName>
        <fullName evidence="8">NQR complex subunit A</fullName>
    </alternativeName>
    <alternativeName>
        <fullName evidence="8">NQR-1 subunit A</fullName>
    </alternativeName>
</protein>
<keyword evidence="1 8" id="KW-0813">Transport</keyword>
<dbReference type="HOGENOM" id="CLU_046656_0_0_6"/>
<dbReference type="Gene3D" id="2.40.50.100">
    <property type="match status" value="1"/>
</dbReference>
<evidence type="ECO:0000259" key="11">
    <source>
        <dbReference type="Pfam" id="PF24836"/>
    </source>
</evidence>
<reference evidence="12 13" key="1">
    <citation type="journal article" date="2012" name="J. Bacteriol.">
        <title>Complete genome sequence of Enterobacter aerogenes KCTC 2190.</title>
        <authorList>
            <person name="Shin S.H."/>
            <person name="Kim S."/>
            <person name="Kim J.Y."/>
            <person name="Lee S."/>
            <person name="Um Y."/>
            <person name="Oh M.K."/>
            <person name="Kim Y.R."/>
            <person name="Lee J."/>
            <person name="Yang K.S."/>
        </authorList>
    </citation>
    <scope>NUCLEOTIDE SEQUENCE [LARGE SCALE GENOMIC DNA]</scope>
    <source>
        <strain evidence="12 13">KCTC 2190</strain>
    </source>
</reference>
<evidence type="ECO:0000259" key="9">
    <source>
        <dbReference type="Pfam" id="PF05896"/>
    </source>
</evidence>
<dbReference type="NCBIfam" id="TIGR01936">
    <property type="entry name" value="nqrA"/>
    <property type="match status" value="1"/>
</dbReference>
<evidence type="ECO:0000313" key="12">
    <source>
        <dbReference type="EMBL" id="AEG97292.1"/>
    </source>
</evidence>
<dbReference type="Pfam" id="PF05896">
    <property type="entry name" value="NQRA_N"/>
    <property type="match status" value="1"/>
</dbReference>
<dbReference type="eggNOG" id="COG1726">
    <property type="taxonomic scope" value="Bacteria"/>
</dbReference>
<evidence type="ECO:0000256" key="6">
    <source>
        <dbReference type="ARBA" id="ARBA00023075"/>
    </source>
</evidence>
<comment type="function">
    <text evidence="8">NQR complex catalyzes the reduction of ubiquinone-1 to ubiquinol by two successive reactions, coupled with the transport of Na(+) ions from the cytoplasm to the periplasm. NqrA to NqrE are probably involved in the second step, the conversion of ubisemiquinone to ubiquinol.</text>
</comment>
<proteinExistence type="inferred from homology"/>
<dbReference type="Proteomes" id="UP000008881">
    <property type="component" value="Chromosome"/>
</dbReference>
<name>A0A0H3FP52_KLEAK</name>
<keyword evidence="13" id="KW-1185">Reference proteome</keyword>
<comment type="subunit">
    <text evidence="8">Composed of six subunits; NqrA, NqrB, NqrC, NqrD, NqrE and NqrF.</text>
</comment>
<dbReference type="Pfam" id="PF24836">
    <property type="entry name" value="NQRA_2nd"/>
    <property type="match status" value="1"/>
</dbReference>
<sequence>MIKITKGLDLPIAGMPLQQISPRPAVKRVALLGEEYVGMRPSMAVSEGDRVQKGQVLFEDKKNAGVRFTAPASGVVSAIHRGERRVLQSVVIDIDGSNEAVSFTRYALEDLNDLPREAVQQQLLESGQWTAFRTRPFSKIPAPGSVPAAIFVTAIDTNPLAAEPQPIILAQREAFDAGLTVLTRLTDGKVHVCQASGGKLGGHPAGQVTFNQFSGPHPAGLAGTHIHFLEPVSLTKQVWHLNYQEVIAIGRLFLDGELYSERVIALGGPQVKQPRLLQTCLGASLDELLAGELVDDENRVISGSVLSGTHACGPHAFLGRYHLQVSVVREGREKELFGWVMPGKEKFSITRTTLGHFFKRKRFNFSTDTNGGERAMVPIGNYERVMPLDILPTILLRDLLAGDSDSAQALGCLELDEEDLALCTYVCPGKYEYGPALRSVLTQIEQEG</sequence>
<evidence type="ECO:0000313" key="13">
    <source>
        <dbReference type="Proteomes" id="UP000008881"/>
    </source>
</evidence>
<evidence type="ECO:0000259" key="10">
    <source>
        <dbReference type="Pfam" id="PF11973"/>
    </source>
</evidence>
<dbReference type="KEGG" id="eae:EAE_11890"/>
<keyword evidence="3 8" id="KW-0520">NAD</keyword>
<dbReference type="InterPro" id="IPR022615">
    <property type="entry name" value="NqrA_C_domain"/>
</dbReference>
<feature type="domain" description="NqrA N-terminal barrel-sandwich hybrid" evidence="9">
    <location>
        <begin position="2"/>
        <end position="95"/>
    </location>
</feature>
<dbReference type="PATRIC" id="fig|1028307.3.peg.2374"/>
<dbReference type="InterPro" id="IPR056147">
    <property type="entry name" value="NQRA_N"/>
</dbReference>
<dbReference type="AlphaFoldDB" id="A0A0H3FP52"/>
<feature type="domain" description="Na(+)-translocating NADH-quinone reductase subunit A C-terminal" evidence="10">
    <location>
        <begin position="263"/>
        <end position="312"/>
    </location>
</feature>
<comment type="catalytic activity">
    <reaction evidence="8">
        <text>a ubiquinone + n Na(+)(in) + NADH + H(+) = a ubiquinol + n Na(+)(out) + NAD(+)</text>
        <dbReference type="Rhea" id="RHEA:47748"/>
        <dbReference type="Rhea" id="RHEA-COMP:9565"/>
        <dbReference type="Rhea" id="RHEA-COMP:9566"/>
        <dbReference type="ChEBI" id="CHEBI:15378"/>
        <dbReference type="ChEBI" id="CHEBI:16389"/>
        <dbReference type="ChEBI" id="CHEBI:17976"/>
        <dbReference type="ChEBI" id="CHEBI:29101"/>
        <dbReference type="ChEBI" id="CHEBI:57540"/>
        <dbReference type="ChEBI" id="CHEBI:57945"/>
        <dbReference type="EC" id="7.2.1.1"/>
    </reaction>
</comment>
<accession>A0A0H3FP52</accession>
<dbReference type="GeneID" id="93310562"/>
<keyword evidence="5 8" id="KW-0406">Ion transport</keyword>
<dbReference type="RefSeq" id="WP_015704470.1">
    <property type="nucleotide sequence ID" value="NC_015663.1"/>
</dbReference>
<dbReference type="GO" id="GO:0016655">
    <property type="term" value="F:oxidoreductase activity, acting on NAD(P)H, quinone or similar compound as acceptor"/>
    <property type="evidence" value="ECO:0007669"/>
    <property type="project" value="UniProtKB-UniRule"/>
</dbReference>
<evidence type="ECO:0000256" key="8">
    <source>
        <dbReference type="HAMAP-Rule" id="MF_00425"/>
    </source>
</evidence>
<organism evidence="12 13">
    <name type="scientific">Klebsiella aerogenes (strain ATCC 13048 / DSM 30053 / CCUG 1429 / JCM 1235 / KCTC 2190 / NBRC 13534 / NCIMB 10102 / NCTC 10006 / CDC 819-56)</name>
    <name type="common">Enterobacter aerogenes</name>
    <dbReference type="NCBI Taxonomy" id="1028307"/>
    <lineage>
        <taxon>Bacteria</taxon>
        <taxon>Pseudomonadati</taxon>
        <taxon>Pseudomonadota</taxon>
        <taxon>Gammaproteobacteria</taxon>
        <taxon>Enterobacterales</taxon>
        <taxon>Enterobacteriaceae</taxon>
        <taxon>Klebsiella/Raoultella group</taxon>
        <taxon>Klebsiella</taxon>
    </lineage>
</organism>
<evidence type="ECO:0000256" key="4">
    <source>
        <dbReference type="ARBA" id="ARBA00023053"/>
    </source>
</evidence>
<evidence type="ECO:0000256" key="7">
    <source>
        <dbReference type="ARBA" id="ARBA00023201"/>
    </source>
</evidence>
<dbReference type="GO" id="GO:0006814">
    <property type="term" value="P:sodium ion transport"/>
    <property type="evidence" value="ECO:0007669"/>
    <property type="project" value="UniProtKB-UniRule"/>
</dbReference>
<dbReference type="InterPro" id="IPR008703">
    <property type="entry name" value="NqrA"/>
</dbReference>
<gene>
    <name evidence="8" type="primary">nqrA</name>
    <name evidence="12" type="ordered locus">EAE_11890</name>
</gene>
<keyword evidence="6 8" id="KW-0830">Ubiquinone</keyword>
<dbReference type="NCBIfam" id="NF003759">
    <property type="entry name" value="PRK05352.1-2"/>
    <property type="match status" value="1"/>
</dbReference>
<dbReference type="EC" id="7.2.1.1" evidence="8"/>
<dbReference type="InterPro" id="IPR056148">
    <property type="entry name" value="NQRA_2nd"/>
</dbReference>
<evidence type="ECO:0000256" key="5">
    <source>
        <dbReference type="ARBA" id="ARBA00023065"/>
    </source>
</evidence>
<dbReference type="Pfam" id="PF11973">
    <property type="entry name" value="NQRA_SLBB"/>
    <property type="match status" value="1"/>
</dbReference>
<comment type="similarity">
    <text evidence="8">Belongs to the NqrA family.</text>
</comment>
<evidence type="ECO:0000256" key="2">
    <source>
        <dbReference type="ARBA" id="ARBA00022967"/>
    </source>
</evidence>
<evidence type="ECO:0000256" key="1">
    <source>
        <dbReference type="ARBA" id="ARBA00022448"/>
    </source>
</evidence>
<keyword evidence="2 8" id="KW-1278">Translocase</keyword>
<dbReference type="OrthoDB" id="9774536at2"/>
<dbReference type="PANTHER" id="PTHR37839">
    <property type="entry name" value="NA(+)-TRANSLOCATING NADH-QUINONE REDUCTASE SUBUNIT A"/>
    <property type="match status" value="1"/>
</dbReference>
<dbReference type="EMBL" id="CP002824">
    <property type="protein sequence ID" value="AEG97292.1"/>
    <property type="molecule type" value="Genomic_DNA"/>
</dbReference>
<dbReference type="HAMAP" id="MF_00425">
    <property type="entry name" value="NqrA"/>
    <property type="match status" value="1"/>
</dbReference>
<dbReference type="PANTHER" id="PTHR37839:SF1">
    <property type="entry name" value="NA(+)-TRANSLOCATING NADH-QUINONE REDUCTASE SUBUNIT A"/>
    <property type="match status" value="1"/>
</dbReference>
<evidence type="ECO:0000256" key="3">
    <source>
        <dbReference type="ARBA" id="ARBA00023027"/>
    </source>
</evidence>
<keyword evidence="4 8" id="KW-0915">Sodium</keyword>
<feature type="domain" description="NqrA second alpha/beta" evidence="11">
    <location>
        <begin position="115"/>
        <end position="258"/>
    </location>
</feature>
<keyword evidence="7 8" id="KW-0739">Sodium transport</keyword>